<reference evidence="2" key="1">
    <citation type="submission" date="2014-12" db="EMBL/GenBank/DDBJ databases">
        <title>Insight into the proteome of Arion vulgaris.</title>
        <authorList>
            <person name="Aradska J."/>
            <person name="Bulat T."/>
            <person name="Smidak R."/>
            <person name="Sarate P."/>
            <person name="Gangsoo J."/>
            <person name="Sialana F."/>
            <person name="Bilban M."/>
            <person name="Lubec G."/>
        </authorList>
    </citation>
    <scope>NUCLEOTIDE SEQUENCE</scope>
    <source>
        <tissue evidence="2">Skin</tissue>
    </source>
</reference>
<evidence type="ECO:0000256" key="1">
    <source>
        <dbReference type="SAM" id="MobiDB-lite"/>
    </source>
</evidence>
<dbReference type="EMBL" id="HACG01003080">
    <property type="protein sequence ID" value="CEK49945.1"/>
    <property type="molecule type" value="Transcribed_RNA"/>
</dbReference>
<organism evidence="2">
    <name type="scientific">Arion vulgaris</name>
    <dbReference type="NCBI Taxonomy" id="1028688"/>
    <lineage>
        <taxon>Eukaryota</taxon>
        <taxon>Metazoa</taxon>
        <taxon>Spiralia</taxon>
        <taxon>Lophotrochozoa</taxon>
        <taxon>Mollusca</taxon>
        <taxon>Gastropoda</taxon>
        <taxon>Heterobranchia</taxon>
        <taxon>Euthyneura</taxon>
        <taxon>Panpulmonata</taxon>
        <taxon>Eupulmonata</taxon>
        <taxon>Stylommatophora</taxon>
        <taxon>Helicina</taxon>
        <taxon>Arionoidea</taxon>
        <taxon>Arionidae</taxon>
        <taxon>Arion</taxon>
    </lineage>
</organism>
<name>A0A0B6Y379_9EUPU</name>
<sequence length="96" mass="10346">SSSQEDGDTDINTFESRSVRSEQHSLPSTAEPVMLPSQTRFQKVSAPVTSPATVMSHRQSENRQGSVPTQAEGKGPSQSAYNHQQHHQTSPATVSA</sequence>
<protein>
    <submittedName>
        <fullName evidence="2">Uncharacterized protein</fullName>
    </submittedName>
</protein>
<evidence type="ECO:0000313" key="2">
    <source>
        <dbReference type="EMBL" id="CEK49945.1"/>
    </source>
</evidence>
<feature type="compositionally biased region" description="Polar residues" evidence="1">
    <location>
        <begin position="76"/>
        <end position="96"/>
    </location>
</feature>
<feature type="non-terminal residue" evidence="2">
    <location>
        <position position="1"/>
    </location>
</feature>
<proteinExistence type="predicted"/>
<accession>A0A0B6Y379</accession>
<gene>
    <name evidence="2" type="primary">ORF9366</name>
</gene>
<feature type="non-terminal residue" evidence="2">
    <location>
        <position position="96"/>
    </location>
</feature>
<feature type="compositionally biased region" description="Polar residues" evidence="1">
    <location>
        <begin position="36"/>
        <end position="69"/>
    </location>
</feature>
<feature type="region of interest" description="Disordered" evidence="1">
    <location>
        <begin position="1"/>
        <end position="96"/>
    </location>
</feature>
<dbReference type="AlphaFoldDB" id="A0A0B6Y379"/>